<feature type="domain" description="HTH cro/C1-type" evidence="2">
    <location>
        <begin position="42"/>
        <end position="95"/>
    </location>
</feature>
<accession>A0ABV3K6E3</accession>
<evidence type="ECO:0000313" key="3">
    <source>
        <dbReference type="EMBL" id="MEV5509365.1"/>
    </source>
</evidence>
<dbReference type="Pfam" id="PF19054">
    <property type="entry name" value="DUF5753"/>
    <property type="match status" value="1"/>
</dbReference>
<dbReference type="Proteomes" id="UP001552594">
    <property type="component" value="Unassembled WGS sequence"/>
</dbReference>
<proteinExistence type="predicted"/>
<dbReference type="Pfam" id="PF13560">
    <property type="entry name" value="HTH_31"/>
    <property type="match status" value="1"/>
</dbReference>
<name>A0ABV3K6E3_STRON</name>
<sequence length="295" mass="32608">MGVGKDGVEYTSSGARGAEESGWELDPEDDSVVTVAAVGRQIKLWREAAGLRQADLGAATGYSLDLISKVERGLRIPKPQFLDKADEVLGAGGKLAAMKKDIAEARYPKKVRDVARLEREAVELGSYNSLVVDGLLQTEGYARAVMRSRRPPWDEDEVERRVAARLERQVIVDACATPPIFSFVLCEAVLRRTIGGTMVMRQQLERLLEVSRLWNVDLQIMPLRCGQHSGLEGPFRLLRLRDGTMVGLESVQLASRVLTDHRQVQTLDLRYGAIRAQAMSPQDSLAVIEKVLGET</sequence>
<dbReference type="PROSITE" id="PS50943">
    <property type="entry name" value="HTH_CROC1"/>
    <property type="match status" value="1"/>
</dbReference>
<evidence type="ECO:0000313" key="4">
    <source>
        <dbReference type="Proteomes" id="UP001552594"/>
    </source>
</evidence>
<gene>
    <name evidence="3" type="ORF">AB0L16_23520</name>
</gene>
<dbReference type="InterPro" id="IPR010982">
    <property type="entry name" value="Lambda_DNA-bd_dom_sf"/>
</dbReference>
<dbReference type="SMART" id="SM00530">
    <property type="entry name" value="HTH_XRE"/>
    <property type="match status" value="1"/>
</dbReference>
<dbReference type="InterPro" id="IPR043917">
    <property type="entry name" value="DUF5753"/>
</dbReference>
<feature type="region of interest" description="Disordered" evidence="1">
    <location>
        <begin position="1"/>
        <end position="27"/>
    </location>
</feature>
<dbReference type="InterPro" id="IPR001387">
    <property type="entry name" value="Cro/C1-type_HTH"/>
</dbReference>
<dbReference type="RefSeq" id="WP_109284234.1">
    <property type="nucleotide sequence ID" value="NZ_JBFAUK010000020.1"/>
</dbReference>
<dbReference type="EMBL" id="JBFAUK010000020">
    <property type="protein sequence ID" value="MEV5509365.1"/>
    <property type="molecule type" value="Genomic_DNA"/>
</dbReference>
<keyword evidence="4" id="KW-1185">Reference proteome</keyword>
<evidence type="ECO:0000259" key="2">
    <source>
        <dbReference type="PROSITE" id="PS50943"/>
    </source>
</evidence>
<dbReference type="Gene3D" id="1.10.260.40">
    <property type="entry name" value="lambda repressor-like DNA-binding domains"/>
    <property type="match status" value="1"/>
</dbReference>
<comment type="caution">
    <text evidence="3">The sequence shown here is derived from an EMBL/GenBank/DDBJ whole genome shotgun (WGS) entry which is preliminary data.</text>
</comment>
<reference evidence="3 4" key="1">
    <citation type="submission" date="2024-06" db="EMBL/GenBank/DDBJ databases">
        <title>The Natural Products Discovery Center: Release of the First 8490 Sequenced Strains for Exploring Actinobacteria Biosynthetic Diversity.</title>
        <authorList>
            <person name="Kalkreuter E."/>
            <person name="Kautsar S.A."/>
            <person name="Yang D."/>
            <person name="Bader C.D."/>
            <person name="Teijaro C.N."/>
            <person name="Fluegel L."/>
            <person name="Davis C.M."/>
            <person name="Simpson J.R."/>
            <person name="Lauterbach L."/>
            <person name="Steele A.D."/>
            <person name="Gui C."/>
            <person name="Meng S."/>
            <person name="Li G."/>
            <person name="Viehrig K."/>
            <person name="Ye F."/>
            <person name="Su P."/>
            <person name="Kiefer A.F."/>
            <person name="Nichols A."/>
            <person name="Cepeda A.J."/>
            <person name="Yan W."/>
            <person name="Fan B."/>
            <person name="Jiang Y."/>
            <person name="Adhikari A."/>
            <person name="Zheng C.-J."/>
            <person name="Schuster L."/>
            <person name="Cowan T.M."/>
            <person name="Smanski M.J."/>
            <person name="Chevrette M.G."/>
            <person name="De Carvalho L.P.S."/>
            <person name="Shen B."/>
        </authorList>
    </citation>
    <scope>NUCLEOTIDE SEQUENCE [LARGE SCALE GENOMIC DNA]</scope>
    <source>
        <strain evidence="3 4">NPDC052347</strain>
    </source>
</reference>
<dbReference type="CDD" id="cd00093">
    <property type="entry name" value="HTH_XRE"/>
    <property type="match status" value="1"/>
</dbReference>
<organism evidence="3 4">
    <name type="scientific">Streptomyces orinoci</name>
    <name type="common">Streptoverticillium orinoci</name>
    <dbReference type="NCBI Taxonomy" id="67339"/>
    <lineage>
        <taxon>Bacteria</taxon>
        <taxon>Bacillati</taxon>
        <taxon>Actinomycetota</taxon>
        <taxon>Actinomycetes</taxon>
        <taxon>Kitasatosporales</taxon>
        <taxon>Streptomycetaceae</taxon>
        <taxon>Streptomyces</taxon>
    </lineage>
</organism>
<evidence type="ECO:0000256" key="1">
    <source>
        <dbReference type="SAM" id="MobiDB-lite"/>
    </source>
</evidence>
<protein>
    <submittedName>
        <fullName evidence="3">Helix-turn-helix transcriptional regulator</fullName>
    </submittedName>
</protein>
<dbReference type="SUPFAM" id="SSF47413">
    <property type="entry name" value="lambda repressor-like DNA-binding domains"/>
    <property type="match status" value="1"/>
</dbReference>